<evidence type="ECO:0000256" key="3">
    <source>
        <dbReference type="RuleBase" id="RU004514"/>
    </source>
</evidence>
<dbReference type="HAMAP" id="MF_02087">
    <property type="entry name" value="PLP_homeostasis"/>
    <property type="match status" value="1"/>
</dbReference>
<dbReference type="Proteomes" id="UP001597036">
    <property type="component" value="Unassembled WGS sequence"/>
</dbReference>
<dbReference type="PANTHER" id="PTHR10146:SF14">
    <property type="entry name" value="PYRIDOXAL PHOSPHATE HOMEOSTASIS PROTEIN"/>
    <property type="match status" value="1"/>
</dbReference>
<dbReference type="CDD" id="cd00635">
    <property type="entry name" value="PLPDE_III_YBL036c_like"/>
    <property type="match status" value="1"/>
</dbReference>
<dbReference type="Pfam" id="PF01168">
    <property type="entry name" value="Ala_racemase_N"/>
    <property type="match status" value="1"/>
</dbReference>
<dbReference type="InterPro" id="IPR029066">
    <property type="entry name" value="PLP-binding_barrel"/>
</dbReference>
<dbReference type="SUPFAM" id="SSF51419">
    <property type="entry name" value="PLP-binding barrel"/>
    <property type="match status" value="1"/>
</dbReference>
<keyword evidence="1 2" id="KW-0663">Pyridoxal phosphate</keyword>
<evidence type="ECO:0000313" key="5">
    <source>
        <dbReference type="EMBL" id="MFD0705642.1"/>
    </source>
</evidence>
<accession>A0ABW2Y5W0</accession>
<feature type="domain" description="Alanine racemase N-terminal" evidence="4">
    <location>
        <begin position="55"/>
        <end position="254"/>
    </location>
</feature>
<evidence type="ECO:0000259" key="4">
    <source>
        <dbReference type="Pfam" id="PF01168"/>
    </source>
</evidence>
<dbReference type="RefSeq" id="WP_377939409.1">
    <property type="nucleotide sequence ID" value="NZ_JBHTHQ010000026.1"/>
</dbReference>
<dbReference type="PROSITE" id="PS01211">
    <property type="entry name" value="UPF0001"/>
    <property type="match status" value="1"/>
</dbReference>
<dbReference type="EMBL" id="JBHTHQ010000026">
    <property type="protein sequence ID" value="MFD0705642.1"/>
    <property type="molecule type" value="Genomic_DNA"/>
</dbReference>
<evidence type="ECO:0000256" key="1">
    <source>
        <dbReference type="ARBA" id="ARBA00022898"/>
    </source>
</evidence>
<comment type="function">
    <text evidence="2">Pyridoxal 5'-phosphate (PLP)-binding protein, which is involved in PLP homeostasis.</text>
</comment>
<evidence type="ECO:0000256" key="2">
    <source>
        <dbReference type="HAMAP-Rule" id="MF_02087"/>
    </source>
</evidence>
<keyword evidence="6" id="KW-1185">Reference proteome</keyword>
<dbReference type="InterPro" id="IPR001608">
    <property type="entry name" value="Ala_racemase_N"/>
</dbReference>
<evidence type="ECO:0000313" key="6">
    <source>
        <dbReference type="Proteomes" id="UP001597036"/>
    </source>
</evidence>
<reference evidence="6" key="1">
    <citation type="journal article" date="2019" name="Int. J. Syst. Evol. Microbiol.">
        <title>The Global Catalogue of Microorganisms (GCM) 10K type strain sequencing project: providing services to taxonomists for standard genome sequencing and annotation.</title>
        <authorList>
            <consortium name="The Broad Institute Genomics Platform"/>
            <consortium name="The Broad Institute Genome Sequencing Center for Infectious Disease"/>
            <person name="Wu L."/>
            <person name="Ma J."/>
        </authorList>
    </citation>
    <scope>NUCLEOTIDE SEQUENCE [LARGE SCALE GENOMIC DNA]</scope>
    <source>
        <strain evidence="6">CCM 8604</strain>
    </source>
</reference>
<name>A0ABW2Y5W0_9BIFI</name>
<comment type="similarity">
    <text evidence="2 3">Belongs to the pyridoxal phosphate-binding protein YggS/PROSC family.</text>
</comment>
<dbReference type="PIRSF" id="PIRSF004848">
    <property type="entry name" value="YBL036c_PLPDEIII"/>
    <property type="match status" value="1"/>
</dbReference>
<feature type="modified residue" description="N6-(pyridoxal phosphate)lysine" evidence="2">
    <location>
        <position position="55"/>
    </location>
</feature>
<sequence length="257" mass="28047">MTAYMDHKNLANTDISDERRREIEDGVKVTLDRVHDAEHTAYRDEGSVTLLAATKTRDVGEILAAIDAGIRCIGENRPQEVLAKAEGLIAGFTERNLAIPFHMIGQLQANKISKILPFIDTVESVDSLKLAERIARRLDEHQTIGVLLEVNESGEDSKSGCKPEEAEELAYQIAAMPGLELQGFMTIGTHVDDEKVVRSGFNHLRQLRDDICASGVEGTQGAQQLSMGMSADMAWAIAEGATIVRVGTGIFGQRAFI</sequence>
<gene>
    <name evidence="5" type="ORF">ACFQY8_07790</name>
</gene>
<organism evidence="5 6">
    <name type="scientific">Alloscardovia venturai</name>
    <dbReference type="NCBI Taxonomy" id="1769421"/>
    <lineage>
        <taxon>Bacteria</taxon>
        <taxon>Bacillati</taxon>
        <taxon>Actinomycetota</taxon>
        <taxon>Actinomycetes</taxon>
        <taxon>Bifidobacteriales</taxon>
        <taxon>Bifidobacteriaceae</taxon>
        <taxon>Alloscardovia</taxon>
    </lineage>
</organism>
<dbReference type="Gene3D" id="3.20.20.10">
    <property type="entry name" value="Alanine racemase"/>
    <property type="match status" value="1"/>
</dbReference>
<proteinExistence type="inferred from homology"/>
<comment type="caution">
    <text evidence="5">The sequence shown here is derived from an EMBL/GenBank/DDBJ whole genome shotgun (WGS) entry which is preliminary data.</text>
</comment>
<dbReference type="PANTHER" id="PTHR10146">
    <property type="entry name" value="PROLINE SYNTHETASE CO-TRANSCRIBED BACTERIAL HOMOLOG PROTEIN"/>
    <property type="match status" value="1"/>
</dbReference>
<dbReference type="NCBIfam" id="TIGR00044">
    <property type="entry name" value="YggS family pyridoxal phosphate-dependent enzyme"/>
    <property type="match status" value="1"/>
</dbReference>
<dbReference type="InterPro" id="IPR011078">
    <property type="entry name" value="PyrdxlP_homeostasis"/>
</dbReference>
<protein>
    <recommendedName>
        <fullName evidence="2">Pyridoxal phosphate homeostasis protein</fullName>
        <shortName evidence="2">PLP homeostasis protein</shortName>
    </recommendedName>
</protein>